<dbReference type="Proteomes" id="UP000816034">
    <property type="component" value="Unassembled WGS sequence"/>
</dbReference>
<dbReference type="CDD" id="cd22771">
    <property type="entry name" value="OTU_plant_OTU7-like"/>
    <property type="match status" value="1"/>
</dbReference>
<dbReference type="Pfam" id="PF02338">
    <property type="entry name" value="OTU"/>
    <property type="match status" value="1"/>
</dbReference>
<feature type="compositionally biased region" description="Low complexity" evidence="1">
    <location>
        <begin position="308"/>
        <end position="328"/>
    </location>
</feature>
<evidence type="ECO:0000313" key="4">
    <source>
        <dbReference type="Proteomes" id="UP000816034"/>
    </source>
</evidence>
<comment type="caution">
    <text evidence="3">The sequence shown here is derived from an EMBL/GenBank/DDBJ whole genome shotgun (WGS) entry which is preliminary data.</text>
</comment>
<dbReference type="GO" id="GO:0016579">
    <property type="term" value="P:protein deubiquitination"/>
    <property type="evidence" value="ECO:0007669"/>
    <property type="project" value="TreeGrafter"/>
</dbReference>
<dbReference type="InterPro" id="IPR050704">
    <property type="entry name" value="Peptidase_C85-like"/>
</dbReference>
<evidence type="ECO:0000259" key="2">
    <source>
        <dbReference type="PROSITE" id="PS50802"/>
    </source>
</evidence>
<keyword evidence="4" id="KW-1185">Reference proteome</keyword>
<feature type="compositionally biased region" description="Basic residues" evidence="1">
    <location>
        <begin position="59"/>
        <end position="69"/>
    </location>
</feature>
<dbReference type="GeneID" id="68100586"/>
<feature type="region of interest" description="Disordered" evidence="1">
    <location>
        <begin position="1"/>
        <end position="76"/>
    </location>
</feature>
<accession>A0AA88KI43</accession>
<gene>
    <name evidence="3" type="ORF">C9374_008132</name>
</gene>
<feature type="compositionally biased region" description="Basic and acidic residues" evidence="1">
    <location>
        <begin position="459"/>
        <end position="469"/>
    </location>
</feature>
<sequence>MGKNKAKASSSSKNNKKASSSSRGGHPSNDDNYEYSIQEKKRLETLSHHDDNENQWDKKSRKKKSRGNHSNKLQDEDFQQMNQQLEPYGLYLKKVTGDGNCQFRSVSDQLYGDQNQYQKIRIGCVEYMMNNPDMFAPFVCDESFEDYCKNMKKDTEWGDNLTLQAISVAFNVNIRVHQLAKPSFDIVNYNDPNSKLIQLSYHLGEHYNSVHYMSESVKQLYQTAAKNSGSQNSQISKKEEIIVQSTGCTDLTLIRNTLQDFNQDMDSVIDFLCQMKYYSSNSDHWYDNDETINTNSILQESKNTRSIGSSSSHIAASSSHSIGSSSSSQTSHGPFQSLYSSHSTSGTDNDHLLDSCFDLVMSTIGYDSGHDIELVRDLITSNQYNAETVIDMLLSLSGVEGHDNHSTHGGSSSGNSGSSGSSSSKSETTLSSHQHSRNTKNHDSQKESSHKSKKLTKREKREAKQREKLAQVQALHHRSLENHTELDEEAIKKFESIQI</sequence>
<feature type="compositionally biased region" description="Polar residues" evidence="1">
    <location>
        <begin position="329"/>
        <end position="344"/>
    </location>
</feature>
<feature type="compositionally biased region" description="Low complexity" evidence="1">
    <location>
        <begin position="7"/>
        <end position="22"/>
    </location>
</feature>
<dbReference type="GO" id="GO:0004843">
    <property type="term" value="F:cysteine-type deubiquitinase activity"/>
    <property type="evidence" value="ECO:0007669"/>
    <property type="project" value="TreeGrafter"/>
</dbReference>
<feature type="region of interest" description="Disordered" evidence="1">
    <location>
        <begin position="308"/>
        <end position="344"/>
    </location>
</feature>
<name>A0AA88KI43_NAELO</name>
<proteinExistence type="predicted"/>
<dbReference type="SUPFAM" id="SSF54001">
    <property type="entry name" value="Cysteine proteinases"/>
    <property type="match status" value="1"/>
</dbReference>
<dbReference type="Gene3D" id="3.90.70.80">
    <property type="match status" value="1"/>
</dbReference>
<dbReference type="RefSeq" id="XP_044545755.1">
    <property type="nucleotide sequence ID" value="XM_044698175.1"/>
</dbReference>
<feature type="domain" description="OTU" evidence="2">
    <location>
        <begin position="90"/>
        <end position="213"/>
    </location>
</feature>
<feature type="compositionally biased region" description="Low complexity" evidence="1">
    <location>
        <begin position="407"/>
        <end position="433"/>
    </location>
</feature>
<reference evidence="3 4" key="1">
    <citation type="journal article" date="2018" name="BMC Genomics">
        <title>The genome of Naegleria lovaniensis, the basis for a comparative approach to unravel pathogenicity factors of the human pathogenic amoeba N. fowleri.</title>
        <authorList>
            <person name="Liechti N."/>
            <person name="Schurch N."/>
            <person name="Bruggmann R."/>
            <person name="Wittwer M."/>
        </authorList>
    </citation>
    <scope>NUCLEOTIDE SEQUENCE [LARGE SCALE GENOMIC DNA]</scope>
    <source>
        <strain evidence="3 4">ATCC 30569</strain>
    </source>
</reference>
<evidence type="ECO:0000256" key="1">
    <source>
        <dbReference type="SAM" id="MobiDB-lite"/>
    </source>
</evidence>
<feature type="compositionally biased region" description="Basic and acidic residues" evidence="1">
    <location>
        <begin position="37"/>
        <end position="58"/>
    </location>
</feature>
<dbReference type="InterPro" id="IPR038765">
    <property type="entry name" value="Papain-like_cys_pep_sf"/>
</dbReference>
<feature type="region of interest" description="Disordered" evidence="1">
    <location>
        <begin position="401"/>
        <end position="485"/>
    </location>
</feature>
<dbReference type="AlphaFoldDB" id="A0AA88KI43"/>
<feature type="compositionally biased region" description="Basic and acidic residues" evidence="1">
    <location>
        <begin position="440"/>
        <end position="450"/>
    </location>
</feature>
<dbReference type="InterPro" id="IPR003323">
    <property type="entry name" value="OTU_dom"/>
</dbReference>
<dbReference type="PROSITE" id="PS50802">
    <property type="entry name" value="OTU"/>
    <property type="match status" value="1"/>
</dbReference>
<protein>
    <recommendedName>
        <fullName evidence="2">OTU domain-containing protein</fullName>
    </recommendedName>
</protein>
<organism evidence="3 4">
    <name type="scientific">Naegleria lovaniensis</name>
    <name type="common">Amoeba</name>
    <dbReference type="NCBI Taxonomy" id="51637"/>
    <lineage>
        <taxon>Eukaryota</taxon>
        <taxon>Discoba</taxon>
        <taxon>Heterolobosea</taxon>
        <taxon>Tetramitia</taxon>
        <taxon>Eutetramitia</taxon>
        <taxon>Vahlkampfiidae</taxon>
        <taxon>Naegleria</taxon>
    </lineage>
</organism>
<dbReference type="EMBL" id="PYSW02000032">
    <property type="protein sequence ID" value="KAG2378493.1"/>
    <property type="molecule type" value="Genomic_DNA"/>
</dbReference>
<dbReference type="PANTHER" id="PTHR12419">
    <property type="entry name" value="OTU DOMAIN CONTAINING PROTEIN"/>
    <property type="match status" value="1"/>
</dbReference>
<evidence type="ECO:0000313" key="3">
    <source>
        <dbReference type="EMBL" id="KAG2378493.1"/>
    </source>
</evidence>